<organism evidence="5">
    <name type="scientific">Rhodopseudomonas palustris (strain BisB18)</name>
    <dbReference type="NCBI Taxonomy" id="316056"/>
    <lineage>
        <taxon>Bacteria</taxon>
        <taxon>Pseudomonadati</taxon>
        <taxon>Pseudomonadota</taxon>
        <taxon>Alphaproteobacteria</taxon>
        <taxon>Hyphomicrobiales</taxon>
        <taxon>Nitrobacteraceae</taxon>
        <taxon>Rhodopseudomonas</taxon>
    </lineage>
</organism>
<dbReference type="Gene3D" id="3.30.450.20">
    <property type="entry name" value="PAS domain"/>
    <property type="match status" value="3"/>
</dbReference>
<proteinExistence type="predicted"/>
<dbReference type="SUPFAM" id="SSF141868">
    <property type="entry name" value="EAL domain-like"/>
    <property type="match status" value="1"/>
</dbReference>
<dbReference type="GO" id="GO:0003824">
    <property type="term" value="F:catalytic activity"/>
    <property type="evidence" value="ECO:0007669"/>
    <property type="project" value="UniProtKB-ARBA"/>
</dbReference>
<dbReference type="Pfam" id="PF22588">
    <property type="entry name" value="dCache_1_like"/>
    <property type="match status" value="1"/>
</dbReference>
<dbReference type="InterPro" id="IPR001633">
    <property type="entry name" value="EAL_dom"/>
</dbReference>
<dbReference type="Pfam" id="PF00990">
    <property type="entry name" value="GGDEF"/>
    <property type="match status" value="1"/>
</dbReference>
<evidence type="ECO:0000256" key="1">
    <source>
        <dbReference type="SAM" id="Phobius"/>
    </source>
</evidence>
<dbReference type="Gene3D" id="3.30.70.270">
    <property type="match status" value="1"/>
</dbReference>
<dbReference type="SUPFAM" id="SSF55073">
    <property type="entry name" value="Nucleotide cyclase"/>
    <property type="match status" value="1"/>
</dbReference>
<accession>Q20XI9</accession>
<dbReference type="InterPro" id="IPR029787">
    <property type="entry name" value="Nucleotide_cyclase"/>
</dbReference>
<dbReference type="PANTHER" id="PTHR44757:SF2">
    <property type="entry name" value="BIOFILM ARCHITECTURE MAINTENANCE PROTEIN MBAA"/>
    <property type="match status" value="1"/>
</dbReference>
<dbReference type="RefSeq" id="WP_011475024.1">
    <property type="nucleotide sequence ID" value="NC_007925.1"/>
</dbReference>
<dbReference type="Pfam" id="PF12860">
    <property type="entry name" value="PAS_7"/>
    <property type="match status" value="1"/>
</dbReference>
<dbReference type="InterPro" id="IPR054327">
    <property type="entry name" value="His-kinase-like_sensor"/>
</dbReference>
<dbReference type="PROSITE" id="PS50887">
    <property type="entry name" value="GGDEF"/>
    <property type="match status" value="1"/>
</dbReference>
<dbReference type="CDD" id="cd12914">
    <property type="entry name" value="PDC1_DGC_like"/>
    <property type="match status" value="1"/>
</dbReference>
<dbReference type="InterPro" id="IPR035919">
    <property type="entry name" value="EAL_sf"/>
</dbReference>
<dbReference type="AlphaFoldDB" id="Q20XI9"/>
<feature type="domain" description="GGDEF" evidence="4">
    <location>
        <begin position="508"/>
        <end position="641"/>
    </location>
</feature>
<dbReference type="CDD" id="cd01948">
    <property type="entry name" value="EAL"/>
    <property type="match status" value="1"/>
</dbReference>
<keyword evidence="1" id="KW-1133">Transmembrane helix</keyword>
<dbReference type="PROSITE" id="PS50883">
    <property type="entry name" value="EAL"/>
    <property type="match status" value="1"/>
</dbReference>
<gene>
    <name evidence="5" type="ordered locus">RPC_4625</name>
</gene>
<feature type="transmembrane region" description="Helical" evidence="1">
    <location>
        <begin position="38"/>
        <end position="58"/>
    </location>
</feature>
<dbReference type="eggNOG" id="COG5001">
    <property type="taxonomic scope" value="Bacteria"/>
</dbReference>
<dbReference type="Pfam" id="PF00563">
    <property type="entry name" value="EAL"/>
    <property type="match status" value="1"/>
</dbReference>
<dbReference type="FunFam" id="3.30.70.270:FF:000001">
    <property type="entry name" value="Diguanylate cyclase domain protein"/>
    <property type="match status" value="1"/>
</dbReference>
<dbReference type="NCBIfam" id="TIGR00229">
    <property type="entry name" value="sensory_box"/>
    <property type="match status" value="1"/>
</dbReference>
<dbReference type="InterPro" id="IPR043128">
    <property type="entry name" value="Rev_trsase/Diguanyl_cyclase"/>
</dbReference>
<dbReference type="InterPro" id="IPR000160">
    <property type="entry name" value="GGDEF_dom"/>
</dbReference>
<feature type="transmembrane region" description="Helical" evidence="1">
    <location>
        <begin position="317"/>
        <end position="337"/>
    </location>
</feature>
<dbReference type="CDD" id="cd01949">
    <property type="entry name" value="GGDEF"/>
    <property type="match status" value="1"/>
</dbReference>
<sequence>MPSIFSHPTIHLGKDAIAPCDDQSIDPNSITRRDPTRWLMLCGVLLISSIVIATALIIDQFRERALQNSERELSNTALLLARHFDRELDDVAAVQDDIATQLQLSSPGGFAGMGTLNAHELLRAKLSGAHDVSGINLFDARGILINSSERWPVPDVSIADRAYFGTLASGETREQSAIELVQGRLSQGWSLVLSRRLNGPNGEFVGLLTRGMSPDRFEQFFASVALAKDSAVVMHHRDGTLLARHPHVEELLGKNFKTGREDQRRLFETPGLARLPSPIDGQERLVASHALTDFPLLMVVTTTVSSSLADWYRQTRFLIIVAAGSTMIIAAILFLIIRQLTRQHRATQRQLTRDKQRLSTAINNMTQGLLLFDSSARLVVCNQRYMEMYGLSAEVVKPGCSLRQILAERKAAGSFEGDIDAYCADTLSHVAARNVTVAVTPDGRSIQIATEPAPEGGWVATHEDITDRRRSEERIAYLAHYDELTSLPNRTSFRERIEDEFERVARGGTLALLYIDIDEFKAINDSLGHPVGDALLKIVAARLKACLRETDFVARLGGDEFAILQTAPRDVQEVTELVARLFETIRAPCECLGHQISTDASIGIALAPPHGTDTDQLIKNADLAMYQAKADGRRTCRFFEPRMEASAKERRTLELELRKAIADCAFEIYYQPIVELRNGDVIGCEALLRWRHPQRGMISPAKFIPVAEATGLINELGEWVLRTACAEAANWPAEMSVAVNVSPVQFKSRTLPLKVAAALAASGLPASRLELEITEAVLIDDDETALSVLHELKTLGVRIALDDFGTGYSSLSYLQRFPFDKIKIDRCFIDGIARPDGASAIVQAVVNIATARHMTTTAEGVETAEQRDLLRGLGCTHMQGYLFSPAIAPDTVRQLFAGGGNAAGSRRSRADRARR</sequence>
<name>Q20XI9_RHOPB</name>
<dbReference type="InterPro" id="IPR052155">
    <property type="entry name" value="Biofilm_reg_signaling"/>
</dbReference>
<feature type="domain" description="PAS" evidence="2">
    <location>
        <begin position="354"/>
        <end position="394"/>
    </location>
</feature>
<keyword evidence="1" id="KW-0472">Membrane</keyword>
<dbReference type="PANTHER" id="PTHR44757">
    <property type="entry name" value="DIGUANYLATE CYCLASE DGCP"/>
    <property type="match status" value="1"/>
</dbReference>
<dbReference type="InterPro" id="IPR035965">
    <property type="entry name" value="PAS-like_dom_sf"/>
</dbReference>
<evidence type="ECO:0000313" key="5">
    <source>
        <dbReference type="EMBL" id="ABD90147.1"/>
    </source>
</evidence>
<reference evidence="5" key="1">
    <citation type="submission" date="2006-03" db="EMBL/GenBank/DDBJ databases">
        <title>Complete sequence of Rhodopseudomonas palustris BisB18.</title>
        <authorList>
            <consortium name="US DOE Joint Genome Institute"/>
            <person name="Copeland A."/>
            <person name="Lucas S."/>
            <person name="Lapidus A."/>
            <person name="Barry K."/>
            <person name="Detter J.C."/>
            <person name="Glavina del Rio T."/>
            <person name="Hammon N."/>
            <person name="Israni S."/>
            <person name="Dalin E."/>
            <person name="Tice H."/>
            <person name="Pitluck S."/>
            <person name="Chain P."/>
            <person name="Malfatti S."/>
            <person name="Shin M."/>
            <person name="Vergez L."/>
            <person name="Schmutz J."/>
            <person name="Larimer F."/>
            <person name="Land M."/>
            <person name="Hauser L."/>
            <person name="Pelletier D.A."/>
            <person name="Kyrpides N."/>
            <person name="Anderson I."/>
            <person name="Oda Y."/>
            <person name="Harwood C.S."/>
            <person name="Richardson P."/>
        </authorList>
    </citation>
    <scope>NUCLEOTIDE SEQUENCE [LARGE SCALE GENOMIC DNA]</scope>
    <source>
        <strain evidence="5">BisB18</strain>
    </source>
</reference>
<evidence type="ECO:0000259" key="2">
    <source>
        <dbReference type="PROSITE" id="PS50112"/>
    </source>
</evidence>
<protein>
    <submittedName>
        <fullName evidence="5">Diguanylate cyclase/phosphodiesterase</fullName>
    </submittedName>
</protein>
<dbReference type="CDD" id="cd12915">
    <property type="entry name" value="PDC2_DGC_like"/>
    <property type="match status" value="1"/>
</dbReference>
<dbReference type="Gene3D" id="3.20.20.450">
    <property type="entry name" value="EAL domain"/>
    <property type="match status" value="1"/>
</dbReference>
<dbReference type="KEGG" id="rpc:RPC_4625"/>
<dbReference type="PROSITE" id="PS50112">
    <property type="entry name" value="PAS"/>
    <property type="match status" value="1"/>
</dbReference>
<dbReference type="InterPro" id="IPR000014">
    <property type="entry name" value="PAS"/>
</dbReference>
<evidence type="ECO:0000259" key="3">
    <source>
        <dbReference type="PROSITE" id="PS50883"/>
    </source>
</evidence>
<dbReference type="SMART" id="SM00267">
    <property type="entry name" value="GGDEF"/>
    <property type="match status" value="1"/>
</dbReference>
<evidence type="ECO:0000259" key="4">
    <source>
        <dbReference type="PROSITE" id="PS50887"/>
    </source>
</evidence>
<dbReference type="HOGENOM" id="CLU_000445_70_44_5"/>
<dbReference type="STRING" id="316056.RPC_4625"/>
<dbReference type="NCBIfam" id="TIGR00254">
    <property type="entry name" value="GGDEF"/>
    <property type="match status" value="1"/>
</dbReference>
<dbReference type="EMBL" id="CP000301">
    <property type="protein sequence ID" value="ABD90147.1"/>
    <property type="molecule type" value="Genomic_DNA"/>
</dbReference>
<keyword evidence="1" id="KW-0812">Transmembrane</keyword>
<dbReference type="SMART" id="SM00052">
    <property type="entry name" value="EAL"/>
    <property type="match status" value="1"/>
</dbReference>
<dbReference type="SUPFAM" id="SSF55785">
    <property type="entry name" value="PYP-like sensor domain (PAS domain)"/>
    <property type="match status" value="1"/>
</dbReference>
<dbReference type="OrthoDB" id="9814202at2"/>
<feature type="domain" description="EAL" evidence="3">
    <location>
        <begin position="650"/>
        <end position="900"/>
    </location>
</feature>